<dbReference type="Proteomes" id="UP000494261">
    <property type="component" value="Unassembled WGS sequence"/>
</dbReference>
<dbReference type="AlphaFoldDB" id="A0A6P2LSW5"/>
<evidence type="ECO:0000313" key="2">
    <source>
        <dbReference type="Proteomes" id="UP000494261"/>
    </source>
</evidence>
<reference evidence="1 2" key="1">
    <citation type="submission" date="2019-09" db="EMBL/GenBank/DDBJ databases">
        <authorList>
            <person name="Depoorter E."/>
        </authorList>
    </citation>
    <scope>NUCLEOTIDE SEQUENCE [LARGE SCALE GENOMIC DNA]</scope>
    <source>
        <strain evidence="1">LMG 13014</strain>
    </source>
</reference>
<proteinExistence type="predicted"/>
<gene>
    <name evidence="1" type="ORF">BLA13014_03357</name>
</gene>
<dbReference type="OrthoDB" id="557705at2"/>
<organism evidence="1 2">
    <name type="scientific">Burkholderia aenigmatica</name>
    <dbReference type="NCBI Taxonomy" id="2015348"/>
    <lineage>
        <taxon>Bacteria</taxon>
        <taxon>Pseudomonadati</taxon>
        <taxon>Pseudomonadota</taxon>
        <taxon>Betaproteobacteria</taxon>
        <taxon>Burkholderiales</taxon>
        <taxon>Burkholderiaceae</taxon>
        <taxon>Burkholderia</taxon>
        <taxon>Burkholderia cepacia complex</taxon>
    </lineage>
</organism>
<dbReference type="GeneID" id="99664999"/>
<sequence>MNHVMHNCSPRGIARRVALGRWDYSTKHILGLQFTINFLGQGFELKEAHASFLSTRRWKLTRETSQHFSQIVEISTRNDRLVATGYAMYPGGWLCQVYEKDLHVPDVDSEDARLSGDKNAWLLLDQMKEHLETGSTIRNR</sequence>
<name>A0A6P2LSW5_9BURK</name>
<dbReference type="RefSeq" id="WP_137962562.1">
    <property type="nucleotide sequence ID" value="NZ_CABVQC010000021.1"/>
</dbReference>
<evidence type="ECO:0000313" key="1">
    <source>
        <dbReference type="EMBL" id="VWB73674.1"/>
    </source>
</evidence>
<accession>A0A6P2LSW5</accession>
<protein>
    <submittedName>
        <fullName evidence="1">Uncharacterized protein</fullName>
    </submittedName>
</protein>
<dbReference type="EMBL" id="CABVQC010000021">
    <property type="protein sequence ID" value="VWB73674.1"/>
    <property type="molecule type" value="Genomic_DNA"/>
</dbReference>